<evidence type="ECO:0000313" key="1">
    <source>
        <dbReference type="EMBL" id="GME76442.1"/>
    </source>
</evidence>
<accession>A0ACB5SY65</accession>
<evidence type="ECO:0000313" key="2">
    <source>
        <dbReference type="Proteomes" id="UP001165064"/>
    </source>
</evidence>
<reference evidence="1" key="1">
    <citation type="submission" date="2023-04" db="EMBL/GenBank/DDBJ databases">
        <title>Ambrosiozyma monospora NBRC 10751.</title>
        <authorList>
            <person name="Ichikawa N."/>
            <person name="Sato H."/>
            <person name="Tonouchi N."/>
        </authorList>
    </citation>
    <scope>NUCLEOTIDE SEQUENCE</scope>
    <source>
        <strain evidence="1">NBRC 10751</strain>
    </source>
</reference>
<gene>
    <name evidence="1" type="ORF">Amon02_000261100</name>
</gene>
<keyword evidence="2" id="KW-1185">Reference proteome</keyword>
<dbReference type="Proteomes" id="UP001165064">
    <property type="component" value="Unassembled WGS sequence"/>
</dbReference>
<comment type="caution">
    <text evidence="1">The sequence shown here is derived from an EMBL/GenBank/DDBJ whole genome shotgun (WGS) entry which is preliminary data.</text>
</comment>
<protein>
    <submittedName>
        <fullName evidence="1">Unnamed protein product</fullName>
    </submittedName>
</protein>
<sequence length="315" mass="34914">MRGIQHIDMIFDDGTCPTMEYVRKFIGAAESVIANGGKIAVHCKAGLGRTGCLIGAHLIYTHGFTANECIGYMRMIRPGMVVGPQQHWLYLHQNEFRDWRHTMVIDSLPDEAIGGLYPLVPIDEYKQHQGEDISLDDGKNYSPITPARRRKISGQLKAAAYKAVPMESPGQPRKYRTTNQEVVAYVNSDDENTYDSIAQQQLSSPKRKSKSINNENAFIEQGEQENHKSSQRRDNSKAPFFSKTTTTTTSTTTTIASSPTHRSLSSMAEGGSMKMPKQRGSKLRGMNRLPSSNEKVIGVAGVRKISASKRNTSGM</sequence>
<proteinExistence type="predicted"/>
<organism evidence="1 2">
    <name type="scientific">Ambrosiozyma monospora</name>
    <name type="common">Yeast</name>
    <name type="synonym">Endomycopsis monosporus</name>
    <dbReference type="NCBI Taxonomy" id="43982"/>
    <lineage>
        <taxon>Eukaryota</taxon>
        <taxon>Fungi</taxon>
        <taxon>Dikarya</taxon>
        <taxon>Ascomycota</taxon>
        <taxon>Saccharomycotina</taxon>
        <taxon>Pichiomycetes</taxon>
        <taxon>Pichiales</taxon>
        <taxon>Pichiaceae</taxon>
        <taxon>Ambrosiozyma</taxon>
    </lineage>
</organism>
<dbReference type="EMBL" id="BSXS01001530">
    <property type="protein sequence ID" value="GME76442.1"/>
    <property type="molecule type" value="Genomic_DNA"/>
</dbReference>
<name>A0ACB5SY65_AMBMO</name>